<dbReference type="PANTHER" id="PTHR10192">
    <property type="entry name" value="MOLYBDOPTERIN BIOSYNTHESIS PROTEIN"/>
    <property type="match status" value="1"/>
</dbReference>
<keyword evidence="8" id="KW-0547">Nucleotide-binding</keyword>
<dbReference type="SUPFAM" id="SSF53218">
    <property type="entry name" value="Molybdenum cofactor biosynthesis proteins"/>
    <property type="match status" value="2"/>
</dbReference>
<dbReference type="CDD" id="cd00887">
    <property type="entry name" value="MoeA"/>
    <property type="match status" value="1"/>
</dbReference>
<dbReference type="NCBIfam" id="NF045515">
    <property type="entry name" value="Glp_gephyrin"/>
    <property type="match status" value="1"/>
</dbReference>
<dbReference type="InterPro" id="IPR001453">
    <property type="entry name" value="MoaB/Mog_dom"/>
</dbReference>
<comment type="catalytic activity">
    <reaction evidence="13">
        <text>adenylyl-molybdopterin + molybdate = Mo-molybdopterin + AMP + H(+)</text>
        <dbReference type="Rhea" id="RHEA:35047"/>
        <dbReference type="ChEBI" id="CHEBI:15378"/>
        <dbReference type="ChEBI" id="CHEBI:36264"/>
        <dbReference type="ChEBI" id="CHEBI:62727"/>
        <dbReference type="ChEBI" id="CHEBI:71302"/>
        <dbReference type="ChEBI" id="CHEBI:456215"/>
    </reaction>
</comment>
<dbReference type="PROSITE" id="PS01079">
    <property type="entry name" value="MOCF_BIOSYNTHESIS_2"/>
    <property type="match status" value="1"/>
</dbReference>
<keyword evidence="11 13" id="KW-0501">Molybdenum cofactor biosynthesis</keyword>
<dbReference type="InterPro" id="IPR036688">
    <property type="entry name" value="MoeA_C_domain_IV_sf"/>
</dbReference>
<keyword evidence="10 13" id="KW-0460">Magnesium</keyword>
<evidence type="ECO:0000313" key="15">
    <source>
        <dbReference type="EMBL" id="KAL3266261.1"/>
    </source>
</evidence>
<comment type="cofactor">
    <cofactor evidence="1 13">
        <name>Mg(2+)</name>
        <dbReference type="ChEBI" id="CHEBI:18420"/>
    </cofactor>
</comment>
<dbReference type="Pfam" id="PF03454">
    <property type="entry name" value="MoeA_C"/>
    <property type="match status" value="1"/>
</dbReference>
<dbReference type="Proteomes" id="UP001516400">
    <property type="component" value="Unassembled WGS sequence"/>
</dbReference>
<comment type="similarity">
    <text evidence="13">Belongs to the MoeA family.</text>
</comment>
<comment type="function">
    <text evidence="13">Catalyzes two steps in the biosynthesis of the molybdenum cofactor. In the first step, molybdopterin is adenylated. Subsequently, molybdate is inserted into adenylated molybdopterin and AMP is released.</text>
</comment>
<dbReference type="FunFam" id="3.40.980.10:FF:000001">
    <property type="entry name" value="Molybdopterin molybdenumtransferase"/>
    <property type="match status" value="1"/>
</dbReference>
<evidence type="ECO:0000256" key="3">
    <source>
        <dbReference type="ARBA" id="ARBA00007589"/>
    </source>
</evidence>
<evidence type="ECO:0000256" key="8">
    <source>
        <dbReference type="ARBA" id="ARBA00022741"/>
    </source>
</evidence>
<protein>
    <recommendedName>
        <fullName evidence="14">MoaB/Mog domain-containing protein</fullName>
    </recommendedName>
</protein>
<reference evidence="15 16" key="1">
    <citation type="journal article" date="2021" name="BMC Biol.">
        <title>Horizontally acquired antibacterial genes associated with adaptive radiation of ladybird beetles.</title>
        <authorList>
            <person name="Li H.S."/>
            <person name="Tang X.F."/>
            <person name="Huang Y.H."/>
            <person name="Xu Z.Y."/>
            <person name="Chen M.L."/>
            <person name="Du X.Y."/>
            <person name="Qiu B.Y."/>
            <person name="Chen P.T."/>
            <person name="Zhang W."/>
            <person name="Slipinski A."/>
            <person name="Escalona H.E."/>
            <person name="Waterhouse R.M."/>
            <person name="Zwick A."/>
            <person name="Pang H."/>
        </authorList>
    </citation>
    <scope>NUCLEOTIDE SEQUENCE [LARGE SCALE GENOMIC DNA]</scope>
    <source>
        <strain evidence="15">SYSU2018</strain>
    </source>
</reference>
<dbReference type="Gene3D" id="2.170.190.11">
    <property type="entry name" value="Molybdopterin biosynthesis moea protein, domain 3"/>
    <property type="match status" value="1"/>
</dbReference>
<dbReference type="InterPro" id="IPR005111">
    <property type="entry name" value="MoeA_C_domain_IV"/>
</dbReference>
<feature type="domain" description="MoaB/Mog" evidence="14">
    <location>
        <begin position="8"/>
        <end position="153"/>
    </location>
</feature>
<evidence type="ECO:0000256" key="5">
    <source>
        <dbReference type="ARBA" id="ARBA00022505"/>
    </source>
</evidence>
<keyword evidence="9" id="KW-0067">ATP-binding</keyword>
<dbReference type="SMART" id="SM00852">
    <property type="entry name" value="MoCF_biosynth"/>
    <property type="match status" value="2"/>
</dbReference>
<keyword evidence="7 13" id="KW-0479">Metal-binding</keyword>
<keyword evidence="16" id="KW-1185">Reference proteome</keyword>
<dbReference type="NCBIfam" id="TIGR00177">
    <property type="entry name" value="molyb_syn"/>
    <property type="match status" value="2"/>
</dbReference>
<dbReference type="Gene3D" id="3.90.105.10">
    <property type="entry name" value="Molybdopterin biosynthesis moea protein, domain 2"/>
    <property type="match status" value="1"/>
</dbReference>
<evidence type="ECO:0000256" key="4">
    <source>
        <dbReference type="ARBA" id="ARBA00008339"/>
    </source>
</evidence>
<evidence type="ECO:0000256" key="7">
    <source>
        <dbReference type="ARBA" id="ARBA00022723"/>
    </source>
</evidence>
<dbReference type="InterPro" id="IPR005110">
    <property type="entry name" value="MoeA_linker/N"/>
</dbReference>
<dbReference type="CDD" id="cd00886">
    <property type="entry name" value="MogA_MoaB"/>
    <property type="match status" value="1"/>
</dbReference>
<comment type="caution">
    <text evidence="15">The sequence shown here is derived from an EMBL/GenBank/DDBJ whole genome shotgun (WGS) entry which is preliminary data.</text>
</comment>
<feature type="domain" description="MoaB/Mog" evidence="14">
    <location>
        <begin position="378"/>
        <end position="521"/>
    </location>
</feature>
<evidence type="ECO:0000256" key="6">
    <source>
        <dbReference type="ARBA" id="ARBA00022679"/>
    </source>
</evidence>
<dbReference type="SUPFAM" id="SSF63882">
    <property type="entry name" value="MoeA N-terminal region -like"/>
    <property type="match status" value="1"/>
</dbReference>
<dbReference type="GO" id="GO:0046872">
    <property type="term" value="F:metal ion binding"/>
    <property type="evidence" value="ECO:0007669"/>
    <property type="project" value="UniProtKB-UniRule"/>
</dbReference>
<name>A0ABD2MJH3_9CUCU</name>
<evidence type="ECO:0000256" key="12">
    <source>
        <dbReference type="ARBA" id="ARBA00023268"/>
    </source>
</evidence>
<comment type="similarity">
    <text evidence="4">In the C-terminal section; belongs to the MoeA family.</text>
</comment>
<evidence type="ECO:0000256" key="2">
    <source>
        <dbReference type="ARBA" id="ARBA00005046"/>
    </source>
</evidence>
<dbReference type="GO" id="GO:0005524">
    <property type="term" value="F:ATP binding"/>
    <property type="evidence" value="ECO:0007669"/>
    <property type="project" value="UniProtKB-UniRule"/>
</dbReference>
<gene>
    <name evidence="15" type="ORF">HHI36_010441</name>
</gene>
<keyword evidence="6 13" id="KW-0808">Transferase</keyword>
<evidence type="ECO:0000313" key="16">
    <source>
        <dbReference type="Proteomes" id="UP001516400"/>
    </source>
</evidence>
<dbReference type="FunFam" id="2.170.190.11:FF:000001">
    <property type="entry name" value="Molybdopterin molybdenumtransferase"/>
    <property type="match status" value="1"/>
</dbReference>
<evidence type="ECO:0000256" key="10">
    <source>
        <dbReference type="ARBA" id="ARBA00022842"/>
    </source>
</evidence>
<proteinExistence type="inferred from homology"/>
<dbReference type="InterPro" id="IPR008284">
    <property type="entry name" value="MoCF_biosynth_CS"/>
</dbReference>
<evidence type="ECO:0000256" key="9">
    <source>
        <dbReference type="ARBA" id="ARBA00022840"/>
    </source>
</evidence>
<dbReference type="InterPro" id="IPR038987">
    <property type="entry name" value="MoeA-like"/>
</dbReference>
<accession>A0ABD2MJH3</accession>
<comment type="catalytic activity">
    <reaction evidence="13">
        <text>molybdopterin + ATP + H(+) = adenylyl-molybdopterin + diphosphate</text>
        <dbReference type="Rhea" id="RHEA:31331"/>
        <dbReference type="ChEBI" id="CHEBI:15378"/>
        <dbReference type="ChEBI" id="CHEBI:30616"/>
        <dbReference type="ChEBI" id="CHEBI:33019"/>
        <dbReference type="ChEBI" id="CHEBI:58698"/>
        <dbReference type="ChEBI" id="CHEBI:62727"/>
    </reaction>
</comment>
<dbReference type="Pfam" id="PF03453">
    <property type="entry name" value="MoeA_N"/>
    <property type="match status" value="1"/>
</dbReference>
<dbReference type="Gene3D" id="2.40.340.10">
    <property type="entry name" value="MoeA, C-terminal, domain IV"/>
    <property type="match status" value="1"/>
</dbReference>
<dbReference type="GO" id="GO:0061599">
    <property type="term" value="F:molybdopterin molybdotransferase activity"/>
    <property type="evidence" value="ECO:0007669"/>
    <property type="project" value="UniProtKB-UniRule"/>
</dbReference>
<dbReference type="GO" id="GO:0006777">
    <property type="term" value="P:Mo-molybdopterin cofactor biosynthetic process"/>
    <property type="evidence" value="ECO:0007669"/>
    <property type="project" value="UniProtKB-UniRule"/>
</dbReference>
<keyword evidence="5 13" id="KW-0500">Molybdenum</keyword>
<comment type="pathway">
    <text evidence="2 13">Cofactor biosynthesis; molybdopterin biosynthesis.</text>
</comment>
<dbReference type="AlphaFoldDB" id="A0ABD2MJH3"/>
<evidence type="ECO:0000256" key="13">
    <source>
        <dbReference type="RuleBase" id="RU365090"/>
    </source>
</evidence>
<dbReference type="InterPro" id="IPR036135">
    <property type="entry name" value="MoeA_linker/N_sf"/>
</dbReference>
<comment type="similarity">
    <text evidence="3">In the N-terminal section; belongs to the MoaB/Mog family.</text>
</comment>
<sequence>MDKQITFGVLTVSDSCYKGIKQDLAGPALCQEIDNKFPTSKVLFQEIVPDEQKQIEHTLLSWCLQELNVIITTGGTGCSPRDVTPEATKAILEKEVPGIAQVMLSNSLAITPKAMLSRSACGIRNKTLIINLPGSTKGARECFSFISSSIPHAVALINDDVISVTTEHILIQGECSEPSKVSTNAPINRDRRSPYPLKEVDEALEIILQECSPTAEIEQIRIENALHRVLAEDIYSKDPLPPFRASIKDGYAVRAKAGSGIRIVRASVAAGDQPNSLPLNYDEAVRISTGAPLPDGADAVVQVEDTELAAVTPDGNEELKINLLVEPVLGQDIREVGTDIPVNSKVLSKKDVLSASHIGVLATVGYTKVKVFRQNSIGILSTGNELRSHHDTLGPGQIRDSNKLTLINLLRQYNYNASDCGVAKDEPTSLKNALCKALSANDIVITTGGVSMGEFDLIKKVLVSDFGALIHFGRVNMKPGKPTTFATLHFRNKRKLVFGLPGNPVSACVTSLLFVIPCLKFLERRNKYKFPVVQSFLTTEPPKSDGRPSYLRAEVKFSNGSFSATTTGNQMSSRINSLVGANGLVLVPGNYKQYSQYETFHTILIGDLID</sequence>
<dbReference type="EMBL" id="JABFTP020000001">
    <property type="protein sequence ID" value="KAL3266261.1"/>
    <property type="molecule type" value="Genomic_DNA"/>
</dbReference>
<dbReference type="PROSITE" id="PS01078">
    <property type="entry name" value="MOCF_BIOSYNTHESIS_1"/>
    <property type="match status" value="1"/>
</dbReference>
<organism evidence="15 16">
    <name type="scientific">Cryptolaemus montrouzieri</name>
    <dbReference type="NCBI Taxonomy" id="559131"/>
    <lineage>
        <taxon>Eukaryota</taxon>
        <taxon>Metazoa</taxon>
        <taxon>Ecdysozoa</taxon>
        <taxon>Arthropoda</taxon>
        <taxon>Hexapoda</taxon>
        <taxon>Insecta</taxon>
        <taxon>Pterygota</taxon>
        <taxon>Neoptera</taxon>
        <taxon>Endopterygota</taxon>
        <taxon>Coleoptera</taxon>
        <taxon>Polyphaga</taxon>
        <taxon>Cucujiformia</taxon>
        <taxon>Coccinelloidea</taxon>
        <taxon>Coccinellidae</taxon>
        <taxon>Scymninae</taxon>
        <taxon>Scymnini</taxon>
        <taxon>Cryptolaemus</taxon>
    </lineage>
</organism>
<evidence type="ECO:0000256" key="11">
    <source>
        <dbReference type="ARBA" id="ARBA00023150"/>
    </source>
</evidence>
<dbReference type="InterPro" id="IPR036425">
    <property type="entry name" value="MoaB/Mog-like_dom_sf"/>
</dbReference>
<dbReference type="SUPFAM" id="SSF63867">
    <property type="entry name" value="MoeA C-terminal domain-like"/>
    <property type="match status" value="1"/>
</dbReference>
<dbReference type="Pfam" id="PF00994">
    <property type="entry name" value="MoCF_biosynth"/>
    <property type="match status" value="2"/>
</dbReference>
<keyword evidence="12" id="KW-0511">Multifunctional enzyme</keyword>
<dbReference type="PANTHER" id="PTHR10192:SF5">
    <property type="entry name" value="GEPHYRIN"/>
    <property type="match status" value="1"/>
</dbReference>
<evidence type="ECO:0000256" key="1">
    <source>
        <dbReference type="ARBA" id="ARBA00001946"/>
    </source>
</evidence>
<dbReference type="GO" id="GO:0061598">
    <property type="term" value="F:molybdopterin adenylyltransferase activity"/>
    <property type="evidence" value="ECO:0007669"/>
    <property type="project" value="UniProtKB-UniRule"/>
</dbReference>
<evidence type="ECO:0000259" key="14">
    <source>
        <dbReference type="SMART" id="SM00852"/>
    </source>
</evidence>
<dbReference type="FunFam" id="3.40.980.10:FF:000002">
    <property type="entry name" value="Molybdopterin molybdenumtransferase"/>
    <property type="match status" value="1"/>
</dbReference>
<dbReference type="Gene3D" id="3.40.980.10">
    <property type="entry name" value="MoaB/Mog-like domain"/>
    <property type="match status" value="2"/>
</dbReference>